<dbReference type="GO" id="GO:0030246">
    <property type="term" value="F:carbohydrate binding"/>
    <property type="evidence" value="ECO:0007669"/>
    <property type="project" value="InterPro"/>
</dbReference>
<dbReference type="RefSeq" id="WP_012876051.1">
    <property type="nucleotide sequence ID" value="NC_013526.1"/>
</dbReference>
<dbReference type="InterPro" id="IPR054491">
    <property type="entry name" value="MGH1-like_GH"/>
</dbReference>
<evidence type="ECO:0000259" key="1">
    <source>
        <dbReference type="Pfam" id="PF22422"/>
    </source>
</evidence>
<dbReference type="SUPFAM" id="SSF48208">
    <property type="entry name" value="Six-hairpin glycosidases"/>
    <property type="match status" value="1"/>
</dbReference>
<dbReference type="PANTHER" id="PTHR34987:SF6">
    <property type="entry name" value="ALPHA-L-RHAMNOSIDASE SIX-HAIRPIN GLYCOSIDASE DOMAIN-CONTAINING PROTEIN"/>
    <property type="match status" value="1"/>
</dbReference>
<sequence length="810" mass="91162">MAIAREMGQSGRIAFYQVPDDELAVGSTLGGPKVATIIKSTGAIEKVYSIDAGLTLLGTLVLRHYDESTTMHLAQQHSGTFLIHPEHQEHIFTLESQLEVHEDIFVLNTGPHEDDAVDPPAVYYTVRLRNAGYEPLRVSTYAFVDLRGDTEHDIQVEYDRDLRALVAWNESSPQDVRVIACSTEPKSFEATLDFAKSVSKSWPGQLSNDTKAIVDPLGVLHLSHALEPDEQASFYFLITFSHGGKNEAKKVLRSCPDAHEALDRTRRYYAEIMSRSTVLTPDPVVNSGVLWAKADMLRVETKAPTGWCFTNDPTRSNNSVGRDTAWFGFGADYLTPEFAREALRAYMRLQQPSGKIIEYYDIRNGRTEDYGLNINDNTPLLILALWHHYNATGDKDFLREVYPAAIKAARYILSQRNEQGLVWCNAKGTGNWGIVGWRNVIPSYRLSGATTEVNSECYRALETVSYMARELEKHEESKEFAQHAAELKEAINRHLYNPENGLYYLNIDLDGSPRSDITADLVFPVMFGVADDNTAANIIARLSGPEFWTESGIRTVPRDSVDYTPNGGWGLLGGVWVGVSFWYAFAAARYTPGFMAHALHISFRCYSSDPRHRNTVPGQFSEWLHGETLVNQGMMLSPWFPPRYLWAAIEGVAGLDITGSVRVQPKMPPDWKWLAAQKVPYRGHYLTWVVVRAPDILMYTNFQFQESTPYLVYEQDITPHVRVSSDAVCPVGLRQGDDLLLFAGNTARETVNIGIHVELELSGEYRLRAYNSLFGQWQDMGRVPAQKLQQGMPLQIERKGFVVLDLKQEV</sequence>
<protein>
    <submittedName>
        <fullName evidence="2">Glycogen debranching protein-like protein</fullName>
    </submittedName>
</protein>
<dbReference type="Gene3D" id="1.50.10.10">
    <property type="match status" value="1"/>
</dbReference>
<dbReference type="Proteomes" id="UP000000323">
    <property type="component" value="Chromosome 2"/>
</dbReference>
<name>D1CGZ9_THET1</name>
<dbReference type="InterPro" id="IPR011013">
    <property type="entry name" value="Gal_mutarotase_sf_dom"/>
</dbReference>
<dbReference type="GO" id="GO:0016757">
    <property type="term" value="F:glycosyltransferase activity"/>
    <property type="evidence" value="ECO:0007669"/>
    <property type="project" value="UniProtKB-ARBA"/>
</dbReference>
<dbReference type="HOGENOM" id="CLU_348124_0_0_0"/>
<organism evidence="2 3">
    <name type="scientific">Thermobaculum terrenum (strain ATCC BAA-798 / CCMEE 7001 / YNP1)</name>
    <dbReference type="NCBI Taxonomy" id="525904"/>
    <lineage>
        <taxon>Bacteria</taxon>
        <taxon>Bacillati</taxon>
        <taxon>Chloroflexota</taxon>
        <taxon>Chloroflexia</taxon>
        <taxon>Candidatus Thermobaculales</taxon>
        <taxon>Candidatus Thermobaculaceae</taxon>
        <taxon>Thermobaculum</taxon>
    </lineage>
</organism>
<feature type="domain" description="Mannosylglycerate hydrolase MGH1-like glycoside hydrolase" evidence="1">
    <location>
        <begin position="333"/>
        <end position="591"/>
    </location>
</feature>
<dbReference type="InterPro" id="IPR008928">
    <property type="entry name" value="6-hairpin_glycosidase_sf"/>
</dbReference>
<dbReference type="STRING" id="525904.Tter_2118"/>
<reference evidence="3" key="1">
    <citation type="journal article" date="2010" name="Stand. Genomic Sci.">
        <title>Complete genome sequence of 'Thermobaculum terrenum' type strain (YNP1).</title>
        <authorList>
            <person name="Kiss H."/>
            <person name="Cleland D."/>
            <person name="Lapidus A."/>
            <person name="Lucas S."/>
            <person name="Glavina Del Rio T."/>
            <person name="Nolan M."/>
            <person name="Tice H."/>
            <person name="Han C."/>
            <person name="Goodwin L."/>
            <person name="Pitluck S."/>
            <person name="Liolios K."/>
            <person name="Ivanova N."/>
            <person name="Mavromatis K."/>
            <person name="Ovchinnikova G."/>
            <person name="Pati A."/>
            <person name="Chen A."/>
            <person name="Palaniappan K."/>
            <person name="Land M."/>
            <person name="Hauser L."/>
            <person name="Chang Y."/>
            <person name="Jeffries C."/>
            <person name="Lu M."/>
            <person name="Brettin T."/>
            <person name="Detter J."/>
            <person name="Goker M."/>
            <person name="Tindall B."/>
            <person name="Beck B."/>
            <person name="McDermott T."/>
            <person name="Woyke T."/>
            <person name="Bristow J."/>
            <person name="Eisen J."/>
            <person name="Markowitz V."/>
            <person name="Hugenholtz P."/>
            <person name="Kyrpides N."/>
            <person name="Klenk H."/>
            <person name="Cheng J."/>
        </authorList>
    </citation>
    <scope>NUCLEOTIDE SEQUENCE [LARGE SCALE GENOMIC DNA]</scope>
    <source>
        <strain evidence="3">ATCC BAA-798 / YNP1</strain>
    </source>
</reference>
<gene>
    <name evidence="2" type="ordered locus">Tter_2118</name>
</gene>
<evidence type="ECO:0000313" key="2">
    <source>
        <dbReference type="EMBL" id="ACZ43020.1"/>
    </source>
</evidence>
<dbReference type="eggNOG" id="COG3408">
    <property type="taxonomic scope" value="Bacteria"/>
</dbReference>
<dbReference type="InterPro" id="IPR037018">
    <property type="entry name" value="GH65_N"/>
</dbReference>
<dbReference type="PANTHER" id="PTHR34987">
    <property type="entry name" value="C, PUTATIVE (AFU_ORTHOLOGUE AFUA_3G02880)-RELATED"/>
    <property type="match status" value="1"/>
</dbReference>
<keyword evidence="3" id="KW-1185">Reference proteome</keyword>
<dbReference type="OrthoDB" id="3902805at2"/>
<proteinExistence type="predicted"/>
<dbReference type="GO" id="GO:0005975">
    <property type="term" value="P:carbohydrate metabolic process"/>
    <property type="evidence" value="ECO:0007669"/>
    <property type="project" value="InterPro"/>
</dbReference>
<dbReference type="AlphaFoldDB" id="D1CGZ9"/>
<dbReference type="Gene3D" id="2.70.98.40">
    <property type="entry name" value="Glycoside hydrolase, family 65, N-terminal domain"/>
    <property type="match status" value="1"/>
</dbReference>
<dbReference type="Pfam" id="PF22422">
    <property type="entry name" value="MGH1-like_GH"/>
    <property type="match status" value="1"/>
</dbReference>
<dbReference type="InterPro" id="IPR012341">
    <property type="entry name" value="6hp_glycosidase-like_sf"/>
</dbReference>
<dbReference type="SUPFAM" id="SSF74650">
    <property type="entry name" value="Galactose mutarotase-like"/>
    <property type="match status" value="1"/>
</dbReference>
<accession>D1CGZ9</accession>
<dbReference type="KEGG" id="ttr:Tter_2118"/>
<evidence type="ECO:0000313" key="3">
    <source>
        <dbReference type="Proteomes" id="UP000000323"/>
    </source>
</evidence>
<dbReference type="EMBL" id="CP001826">
    <property type="protein sequence ID" value="ACZ43020.1"/>
    <property type="molecule type" value="Genomic_DNA"/>
</dbReference>